<keyword evidence="6 8" id="KW-0067">ATP-binding</keyword>
<comment type="catalytic activity">
    <reaction evidence="7 8 9">
        <text>L-cysteine + L-glutamate + ATP = gamma-L-glutamyl-L-cysteine + ADP + phosphate + H(+)</text>
        <dbReference type="Rhea" id="RHEA:13285"/>
        <dbReference type="ChEBI" id="CHEBI:15378"/>
        <dbReference type="ChEBI" id="CHEBI:29985"/>
        <dbReference type="ChEBI" id="CHEBI:30616"/>
        <dbReference type="ChEBI" id="CHEBI:35235"/>
        <dbReference type="ChEBI" id="CHEBI:43474"/>
        <dbReference type="ChEBI" id="CHEBI:58173"/>
        <dbReference type="ChEBI" id="CHEBI:456216"/>
        <dbReference type="EC" id="6.3.2.2"/>
    </reaction>
</comment>
<dbReference type="UniPathway" id="UPA00142">
    <property type="reaction ID" value="UER00209"/>
</dbReference>
<dbReference type="GO" id="GO:0004357">
    <property type="term" value="F:glutamate-cysteine ligase activity"/>
    <property type="evidence" value="ECO:0007669"/>
    <property type="project" value="UniProtKB-UniRule"/>
</dbReference>
<comment type="similarity">
    <text evidence="2 8">Belongs to the glutamate--cysteine ligase type 1 family. Type 1 subfamily.</text>
</comment>
<dbReference type="GO" id="GO:0046872">
    <property type="term" value="F:metal ion binding"/>
    <property type="evidence" value="ECO:0007669"/>
    <property type="project" value="TreeGrafter"/>
</dbReference>
<accession>I3CDA1</accession>
<evidence type="ECO:0000256" key="7">
    <source>
        <dbReference type="ARBA" id="ARBA00048819"/>
    </source>
</evidence>
<dbReference type="eggNOG" id="COG2918">
    <property type="taxonomic scope" value="Bacteria"/>
</dbReference>
<gene>
    <name evidence="8" type="primary">gshA</name>
    <name evidence="11" type="ORF">BegalDRAFT_0682</name>
</gene>
<dbReference type="OrthoDB" id="9803907at2"/>
<dbReference type="AlphaFoldDB" id="I3CDA1"/>
<evidence type="ECO:0000256" key="1">
    <source>
        <dbReference type="ARBA" id="ARBA00005006"/>
    </source>
</evidence>
<keyword evidence="3 8" id="KW-0436">Ligase</keyword>
<keyword evidence="12" id="KW-1185">Reference proteome</keyword>
<feature type="domain" description="Glutamate--cysteine ligase" evidence="10">
    <location>
        <begin position="10"/>
        <end position="382"/>
    </location>
</feature>
<dbReference type="SUPFAM" id="SSF55931">
    <property type="entry name" value="Glutamine synthetase/guanido kinase"/>
    <property type="match status" value="1"/>
</dbReference>
<protein>
    <recommendedName>
        <fullName evidence="8">Glutamate--cysteine ligase</fullName>
        <ecNumber evidence="8">6.3.2.2</ecNumber>
    </recommendedName>
    <alternativeName>
        <fullName evidence="8">Gamma-ECS</fullName>
        <shortName evidence="8">GCS</shortName>
    </alternativeName>
    <alternativeName>
        <fullName evidence="8">Gamma-glutamylcysteine synthetase</fullName>
    </alternativeName>
</protein>
<evidence type="ECO:0000259" key="10">
    <source>
        <dbReference type="Pfam" id="PF04262"/>
    </source>
</evidence>
<evidence type="ECO:0000256" key="8">
    <source>
        <dbReference type="HAMAP-Rule" id="MF_00578"/>
    </source>
</evidence>
<proteinExistence type="inferred from homology"/>
<dbReference type="NCBIfam" id="TIGR01434">
    <property type="entry name" value="glu_cys_ligase"/>
    <property type="match status" value="1"/>
</dbReference>
<evidence type="ECO:0000256" key="6">
    <source>
        <dbReference type="ARBA" id="ARBA00022840"/>
    </source>
</evidence>
<reference evidence="11 12" key="1">
    <citation type="submission" date="2011-11" db="EMBL/GenBank/DDBJ databases">
        <title>Improved High-Quality Draft sequence of Beggiatoa alba B18lD.</title>
        <authorList>
            <consortium name="US DOE Joint Genome Institute"/>
            <person name="Lucas S."/>
            <person name="Han J."/>
            <person name="Lapidus A."/>
            <person name="Cheng J.-F."/>
            <person name="Goodwin L."/>
            <person name="Pitluck S."/>
            <person name="Peters L."/>
            <person name="Mikhailova N."/>
            <person name="Held B."/>
            <person name="Detter J.C."/>
            <person name="Han C."/>
            <person name="Tapia R."/>
            <person name="Land M."/>
            <person name="Hauser L."/>
            <person name="Kyrpides N."/>
            <person name="Ivanova N."/>
            <person name="Pagani I."/>
            <person name="Samuel K."/>
            <person name="Teske A."/>
            <person name="Mueller J."/>
            <person name="Woyke T."/>
        </authorList>
    </citation>
    <scope>NUCLEOTIDE SEQUENCE [LARGE SCALE GENOMIC DNA]</scope>
    <source>
        <strain evidence="11 12">B18LD</strain>
    </source>
</reference>
<evidence type="ECO:0000256" key="9">
    <source>
        <dbReference type="RuleBase" id="RU004391"/>
    </source>
</evidence>
<dbReference type="Gene3D" id="3.30.590.20">
    <property type="match status" value="1"/>
</dbReference>
<evidence type="ECO:0000313" key="11">
    <source>
        <dbReference type="EMBL" id="EIJ41594.1"/>
    </source>
</evidence>
<dbReference type="InterPro" id="IPR006334">
    <property type="entry name" value="Glut_cys_ligase"/>
</dbReference>
<dbReference type="PANTHER" id="PTHR38761">
    <property type="entry name" value="GLUTAMATE--CYSTEINE LIGASE"/>
    <property type="match status" value="1"/>
</dbReference>
<comment type="pathway">
    <text evidence="1 8 9">Sulfur metabolism; glutathione biosynthesis; glutathione from L-cysteine and L-glutamate: step 1/2.</text>
</comment>
<name>I3CDA1_9GAMM</name>
<sequence>MYALLENRLTAFHSHQQAQLLKQSTIGLEKESLRVAFDGRIAQTPHPRVLGSALTNPHITTDYSEALLEFITPPSNDLQAPLKFLESTQRFVYQQLQQEILWANSMPCVVAGEPSIPIAQYGNSNAGKMKTIYRNGLGYRYGRVMQVIAGIHFNYSFTPDIWTFLHELEGKQHSLRTLQDDYYFAVIRNLQRYGWIIPFLFGASPAVCKSFLSGRKTTLPEFDSCTYYKPYATSLRMSDIGYQNRKEGKTGVKVSYDNLDNYICSLTRAIETPCPEYANIGIFVDGEYRQLNSNILQIENEYYSTVRPKQPPAFLEKPTHALKHRGVSYIELRSIDINPFEPLGITQEQLYFSHLLMIYCLLQDSPKIDACEKQTIDLNIMAVTHRGRDPQLQLRRGEENILLRDWMEEILEQMQAIAEILDRQETQAIYSPILATYQEMVKDPERTPSARVLAEMRQYRESFHEFAKRYSLQHAEYYKTTILSTAQQQFFQTLAQQSLEEQSQLENSPQAPFDTFLHDYFSQSLNLPECKQSACEV</sequence>
<dbReference type="Proteomes" id="UP000005744">
    <property type="component" value="Unassembled WGS sequence"/>
</dbReference>
<evidence type="ECO:0000256" key="2">
    <source>
        <dbReference type="ARBA" id="ARBA00008772"/>
    </source>
</evidence>
<dbReference type="HAMAP" id="MF_00578">
    <property type="entry name" value="Glu_cys_ligase"/>
    <property type="match status" value="1"/>
</dbReference>
<dbReference type="Pfam" id="PF04262">
    <property type="entry name" value="Glu_cys_ligase"/>
    <property type="match status" value="1"/>
</dbReference>
<dbReference type="GO" id="GO:0006750">
    <property type="term" value="P:glutathione biosynthetic process"/>
    <property type="evidence" value="ECO:0007669"/>
    <property type="project" value="UniProtKB-UniRule"/>
</dbReference>
<dbReference type="HOGENOM" id="CLU_020728_3_0_6"/>
<dbReference type="EC" id="6.3.2.2" evidence="8"/>
<evidence type="ECO:0000256" key="5">
    <source>
        <dbReference type="ARBA" id="ARBA00022741"/>
    </source>
</evidence>
<evidence type="ECO:0000256" key="3">
    <source>
        <dbReference type="ARBA" id="ARBA00022598"/>
    </source>
</evidence>
<dbReference type="GO" id="GO:0005829">
    <property type="term" value="C:cytosol"/>
    <property type="evidence" value="ECO:0007669"/>
    <property type="project" value="TreeGrafter"/>
</dbReference>
<keyword evidence="5 8" id="KW-0547">Nucleotide-binding</keyword>
<dbReference type="RefSeq" id="WP_002683649.1">
    <property type="nucleotide sequence ID" value="NZ_JH600070.1"/>
</dbReference>
<dbReference type="GO" id="GO:0005524">
    <property type="term" value="F:ATP binding"/>
    <property type="evidence" value="ECO:0007669"/>
    <property type="project" value="UniProtKB-KW"/>
</dbReference>
<dbReference type="InterPro" id="IPR007370">
    <property type="entry name" value="Glu_cys_ligase"/>
</dbReference>
<evidence type="ECO:0000313" key="12">
    <source>
        <dbReference type="Proteomes" id="UP000005744"/>
    </source>
</evidence>
<evidence type="ECO:0000256" key="4">
    <source>
        <dbReference type="ARBA" id="ARBA00022684"/>
    </source>
</evidence>
<dbReference type="InterPro" id="IPR014746">
    <property type="entry name" value="Gln_synth/guanido_kin_cat_dom"/>
</dbReference>
<dbReference type="STRING" id="395493.BegalDRAFT_0682"/>
<keyword evidence="4 8" id="KW-0317">Glutathione biosynthesis</keyword>
<organism evidence="11 12">
    <name type="scientific">Beggiatoa alba B18LD</name>
    <dbReference type="NCBI Taxonomy" id="395493"/>
    <lineage>
        <taxon>Bacteria</taxon>
        <taxon>Pseudomonadati</taxon>
        <taxon>Pseudomonadota</taxon>
        <taxon>Gammaproteobacteria</taxon>
        <taxon>Thiotrichales</taxon>
        <taxon>Thiotrichaceae</taxon>
        <taxon>Beggiatoa</taxon>
    </lineage>
</organism>
<dbReference type="PANTHER" id="PTHR38761:SF1">
    <property type="entry name" value="GLUTAMATE--CYSTEINE LIGASE"/>
    <property type="match status" value="1"/>
</dbReference>
<dbReference type="EMBL" id="JH600070">
    <property type="protein sequence ID" value="EIJ41594.1"/>
    <property type="molecule type" value="Genomic_DNA"/>
</dbReference>